<evidence type="ECO:0000313" key="8">
    <source>
        <dbReference type="Proteomes" id="UP000286097"/>
    </source>
</evidence>
<evidence type="ECO:0000313" key="5">
    <source>
        <dbReference type="EMBL" id="RMX67544.1"/>
    </source>
</evidence>
<keyword evidence="2" id="KW-0479">Metal-binding</keyword>
<evidence type="ECO:0000256" key="1">
    <source>
        <dbReference type="ARBA" id="ARBA00005613"/>
    </source>
</evidence>
<dbReference type="InterPro" id="IPR039058">
    <property type="entry name" value="Yippee_fam"/>
</dbReference>
<dbReference type="AlphaFoldDB" id="A0A3M6VLA1"/>
<keyword evidence="3" id="KW-0862">Zinc</keyword>
<dbReference type="Pfam" id="PF03226">
    <property type="entry name" value="Yippee-Mis18"/>
    <property type="match status" value="1"/>
</dbReference>
<evidence type="ECO:0000313" key="6">
    <source>
        <dbReference type="EMBL" id="RQM17470.1"/>
    </source>
</evidence>
<dbReference type="InterPro" id="IPR034751">
    <property type="entry name" value="Yippee"/>
</dbReference>
<evidence type="ECO:0000256" key="3">
    <source>
        <dbReference type="ARBA" id="ARBA00022833"/>
    </source>
</evidence>
<dbReference type="OrthoDB" id="6407410at2759"/>
<reference evidence="7 8" key="1">
    <citation type="submission" date="2018-06" db="EMBL/GenBank/DDBJ databases">
        <title>Comparative genomics of downy mildews reveals potential adaptations to biotrophy.</title>
        <authorList>
            <person name="Fletcher K."/>
            <person name="Klosterman S.J."/>
            <person name="Derevnina L."/>
            <person name="Martin F."/>
            <person name="Koike S."/>
            <person name="Reyes Chin-Wo S."/>
            <person name="Mou B."/>
            <person name="Michelmore R."/>
        </authorList>
    </citation>
    <scope>NUCLEOTIDE SEQUENCE [LARGE SCALE GENOMIC DNA]</scope>
    <source>
        <strain evidence="6 8">R13</strain>
        <strain evidence="5 7">R14</strain>
    </source>
</reference>
<evidence type="ECO:0000313" key="7">
    <source>
        <dbReference type="Proteomes" id="UP000282087"/>
    </source>
</evidence>
<comment type="caution">
    <text evidence="5">The sequence shown here is derived from an EMBL/GenBank/DDBJ whole genome shotgun (WGS) entry which is preliminary data.</text>
</comment>
<sequence length="186" mass="21403">MPPLVVIRSGCKHVEYLENRSAWRRVPRIDCPSDGDNEHADDEDDEELLRQAEETWACVSNNNCGNVFDFSRERCDVEGMHTFRCADCGNVVADYDDVISKTFFGRTGKAFLMNNMYNVRVGPARNRFLMTGIHSIADVLCSQCDLVLGWKYLKAMESSQKYKEGKFILEHAVIQDDSEEQTWNRF</sequence>
<protein>
    <recommendedName>
        <fullName evidence="4">Yippee domain-containing protein</fullName>
    </recommendedName>
</protein>
<name>A0A3M6VLA1_9STRA</name>
<evidence type="ECO:0000259" key="4">
    <source>
        <dbReference type="PROSITE" id="PS51792"/>
    </source>
</evidence>
<comment type="similarity">
    <text evidence="1">Belongs to the yippee family.</text>
</comment>
<dbReference type="EMBL" id="QKXF01000095">
    <property type="protein sequence ID" value="RQM17470.1"/>
    <property type="molecule type" value="Genomic_DNA"/>
</dbReference>
<evidence type="ECO:0000256" key="2">
    <source>
        <dbReference type="ARBA" id="ARBA00022723"/>
    </source>
</evidence>
<gene>
    <name evidence="6" type="ORF">DD237_002162</name>
    <name evidence="5" type="ORF">DD238_001540</name>
</gene>
<dbReference type="PROSITE" id="PS51792">
    <property type="entry name" value="YIPPEE"/>
    <property type="match status" value="1"/>
</dbReference>
<dbReference type="EMBL" id="QLLG01000163">
    <property type="protein sequence ID" value="RMX67544.1"/>
    <property type="molecule type" value="Genomic_DNA"/>
</dbReference>
<feature type="domain" description="Yippee" evidence="4">
    <location>
        <begin position="81"/>
        <end position="178"/>
    </location>
</feature>
<keyword evidence="7" id="KW-1185">Reference proteome</keyword>
<organism evidence="5 7">
    <name type="scientific">Peronospora effusa</name>
    <dbReference type="NCBI Taxonomy" id="542832"/>
    <lineage>
        <taxon>Eukaryota</taxon>
        <taxon>Sar</taxon>
        <taxon>Stramenopiles</taxon>
        <taxon>Oomycota</taxon>
        <taxon>Peronosporomycetes</taxon>
        <taxon>Peronosporales</taxon>
        <taxon>Peronosporaceae</taxon>
        <taxon>Peronospora</taxon>
    </lineage>
</organism>
<dbReference type="GO" id="GO:0046872">
    <property type="term" value="F:metal ion binding"/>
    <property type="evidence" value="ECO:0007669"/>
    <property type="project" value="UniProtKB-KW"/>
</dbReference>
<dbReference type="Proteomes" id="UP000286097">
    <property type="component" value="Unassembled WGS sequence"/>
</dbReference>
<accession>A0A3M6VLA1</accession>
<dbReference type="VEuPathDB" id="FungiDB:DD237_002162"/>
<dbReference type="InterPro" id="IPR004910">
    <property type="entry name" value="Yippee/Mis18/Cereblon"/>
</dbReference>
<dbReference type="STRING" id="542832.A0A3M6VLA1"/>
<dbReference type="Proteomes" id="UP000282087">
    <property type="component" value="Unassembled WGS sequence"/>
</dbReference>
<proteinExistence type="inferred from homology"/>
<dbReference type="PANTHER" id="PTHR13848">
    <property type="entry name" value="PROTEIN YIPPEE-LIKE CG15309-RELATED"/>
    <property type="match status" value="1"/>
</dbReference>